<keyword evidence="3" id="KW-0540">Nuclease</keyword>
<evidence type="ECO:0000256" key="1">
    <source>
        <dbReference type="ARBA" id="ARBA00001946"/>
    </source>
</evidence>
<keyword evidence="6" id="KW-0460">Magnesium</keyword>
<comment type="caution">
    <text evidence="9">The sequence shown here is derived from an EMBL/GenBank/DDBJ whole genome shotgun (WGS) entry which is preliminary data.</text>
</comment>
<protein>
    <submittedName>
        <fullName evidence="9">PIN domain-containing protein</fullName>
    </submittedName>
</protein>
<dbReference type="PANTHER" id="PTHR33653">
    <property type="entry name" value="RIBONUCLEASE VAPC2"/>
    <property type="match status" value="1"/>
</dbReference>
<proteinExistence type="inferred from homology"/>
<evidence type="ECO:0000256" key="5">
    <source>
        <dbReference type="ARBA" id="ARBA00022801"/>
    </source>
</evidence>
<name>A0A8K2A068_9CYAN</name>
<dbReference type="PANTHER" id="PTHR33653:SF1">
    <property type="entry name" value="RIBONUCLEASE VAPC2"/>
    <property type="match status" value="1"/>
</dbReference>
<dbReference type="InterPro" id="IPR002716">
    <property type="entry name" value="PIN_dom"/>
</dbReference>
<comment type="cofactor">
    <cofactor evidence="1">
        <name>Mg(2+)</name>
        <dbReference type="ChEBI" id="CHEBI:18420"/>
    </cofactor>
</comment>
<dbReference type="AlphaFoldDB" id="A0A8K2A068"/>
<comment type="similarity">
    <text evidence="7">Belongs to the PINc/VapC protein family.</text>
</comment>
<dbReference type="GO" id="GO:0004518">
    <property type="term" value="F:nuclease activity"/>
    <property type="evidence" value="ECO:0007669"/>
    <property type="project" value="UniProtKB-KW"/>
</dbReference>
<reference evidence="9" key="1">
    <citation type="submission" date="2019-12" db="EMBL/GenBank/DDBJ databases">
        <title>High-Quality draft genome sequences of three cyanobacteria isolated from the limestone walls of the Old Cathedral of Coimbra.</title>
        <authorList>
            <person name="Tiago I."/>
            <person name="Soares F."/>
            <person name="Portugal A."/>
        </authorList>
    </citation>
    <scope>NUCLEOTIDE SEQUENCE [LARGE SCALE GENOMIC DNA]</scope>
    <source>
        <strain evidence="9">C</strain>
    </source>
</reference>
<evidence type="ECO:0000313" key="10">
    <source>
        <dbReference type="Proteomes" id="UP000607397"/>
    </source>
</evidence>
<dbReference type="Gene3D" id="3.40.50.1010">
    <property type="entry name" value="5'-nuclease"/>
    <property type="match status" value="1"/>
</dbReference>
<dbReference type="InterPro" id="IPR050556">
    <property type="entry name" value="Type_II_TA_system_RNase"/>
</dbReference>
<keyword evidence="5" id="KW-0378">Hydrolase</keyword>
<sequence length="123" mass="13728">MDITVMRYVLDTNVVLYLLGGRLLSPLPVGEFYLSVISEIEMLSYPAIAEAERLRVQRFLSQVTVVGINEDVKEHTIALRKKYRLKLPDAIICALALTTGSVLLSNDTQLSRISEITVNAVHI</sequence>
<accession>A0A8K2A068</accession>
<dbReference type="GO" id="GO:0016787">
    <property type="term" value="F:hydrolase activity"/>
    <property type="evidence" value="ECO:0007669"/>
    <property type="project" value="UniProtKB-KW"/>
</dbReference>
<organism evidence="9 10">
    <name type="scientific">Petrachloros mirabilis ULC683</name>
    <dbReference type="NCBI Taxonomy" id="2781853"/>
    <lineage>
        <taxon>Bacteria</taxon>
        <taxon>Bacillati</taxon>
        <taxon>Cyanobacteriota</taxon>
        <taxon>Cyanophyceae</taxon>
        <taxon>Synechococcales</taxon>
        <taxon>Petrachlorosaceae</taxon>
        <taxon>Petrachloros</taxon>
        <taxon>Petrachloros mirabilis</taxon>
    </lineage>
</organism>
<evidence type="ECO:0000256" key="4">
    <source>
        <dbReference type="ARBA" id="ARBA00022723"/>
    </source>
</evidence>
<dbReference type="SUPFAM" id="SSF88723">
    <property type="entry name" value="PIN domain-like"/>
    <property type="match status" value="1"/>
</dbReference>
<evidence type="ECO:0000313" key="9">
    <source>
        <dbReference type="EMBL" id="NCJ06952.1"/>
    </source>
</evidence>
<gene>
    <name evidence="9" type="ORF">GS597_10610</name>
</gene>
<keyword evidence="10" id="KW-1185">Reference proteome</keyword>
<dbReference type="InterPro" id="IPR029060">
    <property type="entry name" value="PIN-like_dom_sf"/>
</dbReference>
<dbReference type="Pfam" id="PF01850">
    <property type="entry name" value="PIN"/>
    <property type="match status" value="1"/>
</dbReference>
<feature type="domain" description="PIN" evidence="8">
    <location>
        <begin position="6"/>
        <end position="112"/>
    </location>
</feature>
<evidence type="ECO:0000256" key="7">
    <source>
        <dbReference type="ARBA" id="ARBA00038093"/>
    </source>
</evidence>
<dbReference type="GO" id="GO:0046872">
    <property type="term" value="F:metal ion binding"/>
    <property type="evidence" value="ECO:0007669"/>
    <property type="project" value="UniProtKB-KW"/>
</dbReference>
<evidence type="ECO:0000256" key="3">
    <source>
        <dbReference type="ARBA" id="ARBA00022722"/>
    </source>
</evidence>
<dbReference type="Proteomes" id="UP000607397">
    <property type="component" value="Unassembled WGS sequence"/>
</dbReference>
<evidence type="ECO:0000256" key="6">
    <source>
        <dbReference type="ARBA" id="ARBA00022842"/>
    </source>
</evidence>
<dbReference type="CDD" id="cd18738">
    <property type="entry name" value="PIN_VapC4-5_FitB-like"/>
    <property type="match status" value="1"/>
</dbReference>
<dbReference type="SMART" id="SM00670">
    <property type="entry name" value="PINc"/>
    <property type="match status" value="1"/>
</dbReference>
<keyword evidence="2" id="KW-1277">Toxin-antitoxin system</keyword>
<evidence type="ECO:0000259" key="8">
    <source>
        <dbReference type="SMART" id="SM00670"/>
    </source>
</evidence>
<keyword evidence="4" id="KW-0479">Metal-binding</keyword>
<dbReference type="EMBL" id="WVIC01000018">
    <property type="protein sequence ID" value="NCJ06952.1"/>
    <property type="molecule type" value="Genomic_DNA"/>
</dbReference>
<evidence type="ECO:0000256" key="2">
    <source>
        <dbReference type="ARBA" id="ARBA00022649"/>
    </source>
</evidence>